<comment type="caution">
    <text evidence="1">The sequence shown here is derived from an EMBL/GenBank/DDBJ whole genome shotgun (WGS) entry which is preliminary data.</text>
</comment>
<proteinExistence type="predicted"/>
<organism evidence="1 2">
    <name type="scientific">Paraburkholderia dipogonis</name>
    <dbReference type="NCBI Taxonomy" id="1211383"/>
    <lineage>
        <taxon>Bacteria</taxon>
        <taxon>Pseudomonadati</taxon>
        <taxon>Pseudomonadota</taxon>
        <taxon>Betaproteobacteria</taxon>
        <taxon>Burkholderiales</taxon>
        <taxon>Burkholderiaceae</taxon>
        <taxon>Paraburkholderia</taxon>
    </lineage>
</organism>
<evidence type="ECO:0000313" key="1">
    <source>
        <dbReference type="EMBL" id="MFM0001606.1"/>
    </source>
</evidence>
<evidence type="ECO:0000313" key="2">
    <source>
        <dbReference type="Proteomes" id="UP001629230"/>
    </source>
</evidence>
<dbReference type="EMBL" id="JAQQEZ010000006">
    <property type="protein sequence ID" value="MFM0001606.1"/>
    <property type="molecule type" value="Genomic_DNA"/>
</dbReference>
<name>A0ABW9APE5_9BURK</name>
<gene>
    <name evidence="1" type="ORF">PQR57_11305</name>
</gene>
<protein>
    <submittedName>
        <fullName evidence="1">Uncharacterized protein</fullName>
    </submittedName>
</protein>
<dbReference type="RefSeq" id="WP_408177102.1">
    <property type="nucleotide sequence ID" value="NZ_JAQQEZ010000006.1"/>
</dbReference>
<dbReference type="Proteomes" id="UP001629230">
    <property type="component" value="Unassembled WGS sequence"/>
</dbReference>
<keyword evidence="2" id="KW-1185">Reference proteome</keyword>
<accession>A0ABW9APE5</accession>
<reference evidence="1 2" key="1">
    <citation type="journal article" date="2024" name="Chem. Sci.">
        <title>Discovery of megapolipeptins by genome mining of a Burkholderiales bacteria collection.</title>
        <authorList>
            <person name="Paulo B.S."/>
            <person name="Recchia M.J.J."/>
            <person name="Lee S."/>
            <person name="Fergusson C.H."/>
            <person name="Romanowski S.B."/>
            <person name="Hernandez A."/>
            <person name="Krull N."/>
            <person name="Liu D.Y."/>
            <person name="Cavanagh H."/>
            <person name="Bos A."/>
            <person name="Gray C.A."/>
            <person name="Murphy B.T."/>
            <person name="Linington R.G."/>
            <person name="Eustaquio A.S."/>
        </authorList>
    </citation>
    <scope>NUCLEOTIDE SEQUENCE [LARGE SCALE GENOMIC DNA]</scope>
    <source>
        <strain evidence="1 2">RL17-350-BIC-A</strain>
    </source>
</reference>
<sequence length="54" mass="5586">MKDAPTLGITATLVSANRTSVVKDAPTLGITVTSNRQTGTYTESADTFRSPVSG</sequence>